<dbReference type="Proteomes" id="UP001159428">
    <property type="component" value="Unassembled WGS sequence"/>
</dbReference>
<dbReference type="SMART" id="SM00028">
    <property type="entry name" value="TPR"/>
    <property type="match status" value="3"/>
</dbReference>
<dbReference type="InterPro" id="IPR011029">
    <property type="entry name" value="DEATH-like_dom_sf"/>
</dbReference>
<proteinExistence type="predicted"/>
<accession>A0AAU9VT93</accession>
<dbReference type="PANTHER" id="PTHR47691">
    <property type="entry name" value="REGULATOR-RELATED"/>
    <property type="match status" value="1"/>
</dbReference>
<feature type="repeat" description="TPR" evidence="1">
    <location>
        <begin position="966"/>
        <end position="999"/>
    </location>
</feature>
<dbReference type="AlphaFoldDB" id="A0AAU9VT93"/>
<dbReference type="InterPro" id="IPR011990">
    <property type="entry name" value="TPR-like_helical_dom_sf"/>
</dbReference>
<dbReference type="Pfam" id="PF13424">
    <property type="entry name" value="TPR_12"/>
    <property type="match status" value="1"/>
</dbReference>
<evidence type="ECO:0000256" key="1">
    <source>
        <dbReference type="PROSITE-ProRule" id="PRU00339"/>
    </source>
</evidence>
<dbReference type="Gene3D" id="1.25.40.10">
    <property type="entry name" value="Tetratricopeptide repeat domain"/>
    <property type="match status" value="1"/>
</dbReference>
<dbReference type="SUPFAM" id="SSF47986">
    <property type="entry name" value="DEATH domain"/>
    <property type="match status" value="3"/>
</dbReference>
<dbReference type="EMBL" id="CALNXJ010000004">
    <property type="protein sequence ID" value="CAH3038669.1"/>
    <property type="molecule type" value="Genomic_DNA"/>
</dbReference>
<dbReference type="PROSITE" id="PS50005">
    <property type="entry name" value="TPR"/>
    <property type="match status" value="2"/>
</dbReference>
<name>A0AAU9VT93_9CNID</name>
<sequence>MKFIRNWRHLASILHVDLDVIRRLGQYGDISPTIRLFDYLATSKPDLTIKELKDILLKIGRNDLISLLVTKAGCADNEKVIDVITSPSNEVPSPKVGLLDKIALALDGTSLVVSNWYTLALNLGVPRKTCWNFERRSTENPTARMFQYLVTSCPKKTLLSLREALDSINRKDLIKFLHQEKLRDDMFLKDIITPGSELLERLALELNREDNPVVKNWTHLAWKMDLPADVCRALADVKQIRNSPTKEVLEWVAAKFPETALSDIAKALDGIQRNDAIQIISEHFPDTVDLALQGLGCSFKDSSTMPDPNQMFSISFEREAQDSFPNIQVKEQSGHYGNLPDRIDLVGRNETCERIITALSSNKAVEIVAPPGYGKTSVVIEVAHRMIERKTFVAYVKGRGVTCVEDLASTIIETLGYVPGENTITEVLSCISSLRRKSVVLIIENIDNLLHLEDKVSKDKYHQELKSESCCTEMLGKFTKDNFLTFLKDLGQSPNIQLVLTSRETYDCNVSFPLELIDLESLNDNDSASMFSRCEDGLNNDLIKELVRVCGGIPLIICTVISSLKRENPQRVARRLATSSPSLLVRELNLDFLPNEDRIDKCLEICFDRLSEENQKIFVMFSTFPHRFTQKQFQTVFRSFVTADLQTCLNSLGHSSLLRFDRESCQYSLHPFIRDFFSLKSDHIDAKSTFIRHYSDFAVTLCETFLSKDCKSAIDQYRSEKENIREAMAWCGDDHPELDQTFREQCIEAFNKAAVFLSKVMRKQEFQSLFCKLAYRCRSHLHLYSACLTNIGMKIVLSCTCTPHICPRALCQAREILTQANDIHSILTNVKETTRAQCMSKFGFCYVREGRVDEGYEYLDIALKLRWDRVEKLKRNKDHVMLAACFNDIAASQMVQRNHMMAIQTWLLHVLPVYEEKLGDHPFTATTLSWIGNSYHALGDYENAINYSSRSISIRRQLLGQHQETAKSLYDVGVAYSAKQDYETALEYLKEAVDYQEKVLDTQDELIHSHQAMSIALRALGRDEEAEEEMNRAGECTRKLDSWEAPLDKLRTQERESEWIDILPAKPRNSAS</sequence>
<organism evidence="2 3">
    <name type="scientific">Pocillopora meandrina</name>
    <dbReference type="NCBI Taxonomy" id="46732"/>
    <lineage>
        <taxon>Eukaryota</taxon>
        <taxon>Metazoa</taxon>
        <taxon>Cnidaria</taxon>
        <taxon>Anthozoa</taxon>
        <taxon>Hexacorallia</taxon>
        <taxon>Scleractinia</taxon>
        <taxon>Astrocoeniina</taxon>
        <taxon>Pocilloporidae</taxon>
        <taxon>Pocillopora</taxon>
    </lineage>
</organism>
<dbReference type="Gene3D" id="3.40.50.300">
    <property type="entry name" value="P-loop containing nucleotide triphosphate hydrolases"/>
    <property type="match status" value="1"/>
</dbReference>
<dbReference type="Gene3D" id="1.10.533.10">
    <property type="entry name" value="Death Domain, Fas"/>
    <property type="match status" value="3"/>
</dbReference>
<dbReference type="InterPro" id="IPR019734">
    <property type="entry name" value="TPR_rpt"/>
</dbReference>
<dbReference type="SUPFAM" id="SSF52540">
    <property type="entry name" value="P-loop containing nucleoside triphosphate hydrolases"/>
    <property type="match status" value="1"/>
</dbReference>
<gene>
    <name evidence="2" type="ORF">PMEA_00021833</name>
</gene>
<protein>
    <submittedName>
        <fullName evidence="2">Uncharacterized protein</fullName>
    </submittedName>
</protein>
<evidence type="ECO:0000313" key="3">
    <source>
        <dbReference type="Proteomes" id="UP001159428"/>
    </source>
</evidence>
<keyword evidence="3" id="KW-1185">Reference proteome</keyword>
<evidence type="ECO:0000313" key="2">
    <source>
        <dbReference type="EMBL" id="CAH3038669.1"/>
    </source>
</evidence>
<feature type="repeat" description="TPR" evidence="1">
    <location>
        <begin position="925"/>
        <end position="958"/>
    </location>
</feature>
<dbReference type="InterPro" id="IPR027417">
    <property type="entry name" value="P-loop_NTPase"/>
</dbReference>
<reference evidence="2 3" key="1">
    <citation type="submission" date="2022-05" db="EMBL/GenBank/DDBJ databases">
        <authorList>
            <consortium name="Genoscope - CEA"/>
            <person name="William W."/>
        </authorList>
    </citation>
    <scope>NUCLEOTIDE SEQUENCE [LARGE SCALE GENOMIC DNA]</scope>
</reference>
<comment type="caution">
    <text evidence="2">The sequence shown here is derived from an EMBL/GenBank/DDBJ whole genome shotgun (WGS) entry which is preliminary data.</text>
</comment>
<keyword evidence="1" id="KW-0802">TPR repeat</keyword>
<dbReference type="SUPFAM" id="SSF48452">
    <property type="entry name" value="TPR-like"/>
    <property type="match status" value="1"/>
</dbReference>
<dbReference type="PANTHER" id="PTHR47691:SF3">
    <property type="entry name" value="HTH-TYPE TRANSCRIPTIONAL REGULATOR RV0890C-RELATED"/>
    <property type="match status" value="1"/>
</dbReference>